<dbReference type="EMBL" id="WACR01000003">
    <property type="protein sequence ID" value="KAB1065252.1"/>
    <property type="molecule type" value="Genomic_DNA"/>
</dbReference>
<dbReference type="OrthoDB" id="7794186at2"/>
<feature type="chain" id="PRO_5027011758" evidence="1">
    <location>
        <begin position="22"/>
        <end position="1150"/>
    </location>
</feature>
<organism evidence="3 4">
    <name type="scientific">Salibacter halophilus</name>
    <dbReference type="NCBI Taxonomy" id="1803916"/>
    <lineage>
        <taxon>Bacteria</taxon>
        <taxon>Pseudomonadati</taxon>
        <taxon>Bacteroidota</taxon>
        <taxon>Flavobacteriia</taxon>
        <taxon>Flavobacteriales</taxon>
        <taxon>Salibacteraceae</taxon>
        <taxon>Salibacter</taxon>
    </lineage>
</organism>
<proteinExistence type="predicted"/>
<name>A0A6N6M958_9FLAO</name>
<gene>
    <name evidence="3" type="ORF">F3059_04665</name>
</gene>
<keyword evidence="4" id="KW-1185">Reference proteome</keyword>
<dbReference type="RefSeq" id="WP_151166961.1">
    <property type="nucleotide sequence ID" value="NZ_WACR01000003.1"/>
</dbReference>
<comment type="caution">
    <text evidence="3">The sequence shown here is derived from an EMBL/GenBank/DDBJ whole genome shotgun (WGS) entry which is preliminary data.</text>
</comment>
<dbReference type="Pfam" id="PF13585">
    <property type="entry name" value="CHU_C"/>
    <property type="match status" value="1"/>
</dbReference>
<evidence type="ECO:0000259" key="2">
    <source>
        <dbReference type="Pfam" id="PF19408"/>
    </source>
</evidence>
<evidence type="ECO:0000313" key="3">
    <source>
        <dbReference type="EMBL" id="KAB1065252.1"/>
    </source>
</evidence>
<feature type="domain" description="PKD-like" evidence="2">
    <location>
        <begin position="433"/>
        <end position="504"/>
    </location>
</feature>
<evidence type="ECO:0000256" key="1">
    <source>
        <dbReference type="SAM" id="SignalP"/>
    </source>
</evidence>
<evidence type="ECO:0000313" key="4">
    <source>
        <dbReference type="Proteomes" id="UP000435357"/>
    </source>
</evidence>
<feature type="signal peptide" evidence="1">
    <location>
        <begin position="1"/>
        <end position="21"/>
    </location>
</feature>
<sequence>MKKLSLLLAILAFMLPGLSKATHLIGGNMSYEDLGPSSTFPGNRNYRIRFQAYMDCNSVNWPNTFPEPNIDIGIYEGSINDFDVDFVSTATMDTVSVGVVDPNLPPGCSFSTSNCVALVEYSTIVSLAPSNEGYHILYDRCCRPGGIVNLDNSGAQALTYKVFIPSDGSGNLLPNSSAAFNDTLVSFICEGDTTFIPNSAIDPDGDSLVYSLEQPYDGNTTNTAPGPAYSSPNFDPYPNPPNLVTWGPGFSTNQIFGNTGFQSINSSTGTTQFGANNPGNYAAAVEIKEFRNGQLISVTRRDIQLLVVQCPPNPNPAQDTSNLDTTALSPVEYQVTAGDSFCIDLDYFDQEGDSLFMTATGNIFDPNLVSPSANILAPLNGDSAITTQLCWQTTCAQGRNAPYTFNVAVRDNGCPPKTFTQNYAIDVQPFEINQEIQGPDLLCSGQSQETYSLPSIQGASYSWTVNGGNIVSGSGTNQLEINWTGNNGSVQATVTSNNGCVVNKSLSVIITQVFANAGQDTSICFGDTTSIGGGSLGVGETVSWTPTTGLSDPSILFPNASPIGTTDYVLQITDSNSCSTTDTVTVIVNRPDTLDLSTNYFLCPGDTLELDPDVPSFQWTSNYFISNQTSVPTRFFPPNDTTYYVDYIDTNGCAATDSINVVTQPEVPTNAGPDRAICVGDSILLGANPTSPPFTDYAWNPNTSMNDSTLSNPLVFPTNSQVYIVNTTNDTCTGSDTVNIVVNPNPTLSTSPDTFACEGDTTQIFAFGTGDFVWDNGDLLSDSTSASPFVLNPTDTSFVVTLTDANGCQATDSVGVRVQELPTINPGSDRYICRTRGAMLGGNPTGPLGSTYQWSSGSEIENDTSANPVVFPDQTTDYSVIVTDSLGCADSASVTLSVMSLFGGFDTIVCRGAEVPMTFSVSDGIEPLNYSISPSQDIEFNEGDSIVARITNPRNYEIRVTDSLGCTDTASVEVQTYQEPEAEFNYTIIPGCEQPKIEVENFSANTENSTWLLNGEPYTTEELKSLDFAYGLELDLVLIAESPNGCIDTTAVNISPKYLETLLNLKTPNVITPNSDGVNDYFEVKSNGNVVNCLSLRIYNRWGALIFENEGGFASWNGKNFSGEDVAVGTYYYILEIQNITKKGSVTLYR</sequence>
<reference evidence="3 4" key="1">
    <citation type="submission" date="2019-09" db="EMBL/GenBank/DDBJ databases">
        <title>Genomes of Cryomorphaceae.</title>
        <authorList>
            <person name="Bowman J.P."/>
        </authorList>
    </citation>
    <scope>NUCLEOTIDE SEQUENCE [LARGE SCALE GENOMIC DNA]</scope>
    <source>
        <strain evidence="3 4">KCTC 52047</strain>
    </source>
</reference>
<accession>A0A6N6M958</accession>
<dbReference type="InterPro" id="IPR045829">
    <property type="entry name" value="PKD_6"/>
</dbReference>
<dbReference type="AlphaFoldDB" id="A0A6N6M958"/>
<dbReference type="NCBIfam" id="TIGR04131">
    <property type="entry name" value="Bac_Flav_CTERM"/>
    <property type="match status" value="1"/>
</dbReference>
<keyword evidence="1" id="KW-0732">Signal</keyword>
<dbReference type="Pfam" id="PF19408">
    <property type="entry name" value="PKD_6"/>
    <property type="match status" value="1"/>
</dbReference>
<protein>
    <submittedName>
        <fullName evidence="3">Gliding motility-associated C-terminal domain-containing protein</fullName>
    </submittedName>
</protein>
<dbReference type="Proteomes" id="UP000435357">
    <property type="component" value="Unassembled WGS sequence"/>
</dbReference>
<dbReference type="InterPro" id="IPR026341">
    <property type="entry name" value="T9SS_type_B"/>
</dbReference>